<reference evidence="3 4" key="1">
    <citation type="submission" date="2019-08" db="EMBL/GenBank/DDBJ databases">
        <title>Archangium and Cystobacter genomes.</title>
        <authorList>
            <person name="Chen I.-C.K."/>
            <person name="Wielgoss S."/>
        </authorList>
    </citation>
    <scope>NUCLEOTIDE SEQUENCE [LARGE SCALE GENOMIC DNA]</scope>
    <source>
        <strain evidence="3 4">Cbm 6</strain>
    </source>
</reference>
<accession>A0ABY9WY52</accession>
<dbReference type="PROSITE" id="PS51257">
    <property type="entry name" value="PROKAR_LIPOPROTEIN"/>
    <property type="match status" value="1"/>
</dbReference>
<evidence type="ECO:0008006" key="5">
    <source>
        <dbReference type="Google" id="ProtNLM"/>
    </source>
</evidence>
<feature type="region of interest" description="Disordered" evidence="1">
    <location>
        <begin position="27"/>
        <end position="56"/>
    </location>
</feature>
<dbReference type="RefSeq" id="WP_395805116.1">
    <property type="nucleotide sequence ID" value="NZ_CP043494.1"/>
</dbReference>
<proteinExistence type="predicted"/>
<feature type="signal peptide" evidence="2">
    <location>
        <begin position="1"/>
        <end position="24"/>
    </location>
</feature>
<name>A0ABY9WY52_9BACT</name>
<protein>
    <recommendedName>
        <fullName evidence="5">Lipoprotein</fullName>
    </recommendedName>
</protein>
<gene>
    <name evidence="3" type="ORF">F0U60_30920</name>
</gene>
<dbReference type="EMBL" id="CP043494">
    <property type="protein sequence ID" value="WNG48062.1"/>
    <property type="molecule type" value="Genomic_DNA"/>
</dbReference>
<evidence type="ECO:0000313" key="3">
    <source>
        <dbReference type="EMBL" id="WNG48062.1"/>
    </source>
</evidence>
<feature type="chain" id="PRO_5046370078" description="Lipoprotein" evidence="2">
    <location>
        <begin position="25"/>
        <end position="739"/>
    </location>
</feature>
<keyword evidence="4" id="KW-1185">Reference proteome</keyword>
<organism evidence="3 4">
    <name type="scientific">Archangium minus</name>
    <dbReference type="NCBI Taxonomy" id="83450"/>
    <lineage>
        <taxon>Bacteria</taxon>
        <taxon>Pseudomonadati</taxon>
        <taxon>Myxococcota</taxon>
        <taxon>Myxococcia</taxon>
        <taxon>Myxococcales</taxon>
        <taxon>Cystobacterineae</taxon>
        <taxon>Archangiaceae</taxon>
        <taxon>Archangium</taxon>
    </lineage>
</organism>
<evidence type="ECO:0000256" key="1">
    <source>
        <dbReference type="SAM" id="MobiDB-lite"/>
    </source>
</evidence>
<dbReference type="Proteomes" id="UP001611383">
    <property type="component" value="Chromosome"/>
</dbReference>
<evidence type="ECO:0000313" key="4">
    <source>
        <dbReference type="Proteomes" id="UP001611383"/>
    </source>
</evidence>
<sequence length="739" mass="80263">MTRHFRGAKTWFLSPLLLAGSLLAASGCSQSKAPNSGEPQEPNTQARAAEAPQEGELEPLEKLPFSEPEASAQVFMQQLSKPTALGENMAVHVRLPAPANKELEGSLVRVIGTREDPQLLFRSDALAELGAIPKSPGSEFFTLFTQHDAKEFERRLESEKRLSSGEFGEVSSQSIVFQGRTPVSLTRALPLDLGGVISGDPTPVTNSCPSIPASTLQKWGESLFITSPAVVLNPERTWDPCTGAGTQGGAWTFAHLMREMAQGSGTTPENFVLEWLKLWVNNQTVNGDVVAARTAMFSQVIEPWATASGVSAFMVYSPSTGRNEVFLTGPLNLDIAPFRLLAIVNRLDLGGTTTGPSGYGGRVSSQPTDAGELRFIFGVVQPNPWGAGSQKTCGLKPFTVIFEYGVPITGCGKVAAWAREWTRLNTYGGFNASYLAHLQSLTESVVLHGKAPGKGNQNAINQIRTNENALNSRWWELREFRLAKETPGQADTPVSGLLRQHTVAQSPNDSAFSAFGDATIDSYVLNDVLVGTPATSSLPNNCSSTFNVPHIYGSSYFRGGNALIDPSFWRVNIDPWDTTQACARHQFSLNTCQGCHHGDTRTYFTHIDPMAGIPAPLSGFLTGGGPGLSFGVPDPQLGSPTWRYADLQQRWQRLYDIAHCVQCSRVPRFDPVRFDEVFISDIGVLPIDPIGPIEDSPIKVGPVRDIGQVKLLLERRAEFVKEFRDEPVSFIQPAQTAVH</sequence>
<feature type="compositionally biased region" description="Polar residues" evidence="1">
    <location>
        <begin position="28"/>
        <end position="46"/>
    </location>
</feature>
<evidence type="ECO:0000256" key="2">
    <source>
        <dbReference type="SAM" id="SignalP"/>
    </source>
</evidence>
<keyword evidence="2" id="KW-0732">Signal</keyword>